<dbReference type="AlphaFoldDB" id="A0A239C1S4"/>
<feature type="transmembrane region" description="Helical" evidence="2">
    <location>
        <begin position="166"/>
        <end position="184"/>
    </location>
</feature>
<accession>A0A239C1S4</accession>
<evidence type="ECO:0000256" key="2">
    <source>
        <dbReference type="SAM" id="Phobius"/>
    </source>
</evidence>
<keyword evidence="4" id="KW-1185">Reference proteome</keyword>
<proteinExistence type="predicted"/>
<keyword evidence="2" id="KW-0812">Transmembrane</keyword>
<dbReference type="Proteomes" id="UP000198373">
    <property type="component" value="Unassembled WGS sequence"/>
</dbReference>
<reference evidence="4" key="1">
    <citation type="submission" date="2017-06" db="EMBL/GenBank/DDBJ databases">
        <authorList>
            <person name="Varghese N."/>
            <person name="Submissions S."/>
        </authorList>
    </citation>
    <scope>NUCLEOTIDE SEQUENCE [LARGE SCALE GENOMIC DNA]</scope>
    <source>
        <strain evidence="4">DSM 46839</strain>
    </source>
</reference>
<dbReference type="OrthoDB" id="5187307at2"/>
<protein>
    <submittedName>
        <fullName evidence="3">Uncharacterized protein</fullName>
    </submittedName>
</protein>
<evidence type="ECO:0000313" key="4">
    <source>
        <dbReference type="Proteomes" id="UP000198373"/>
    </source>
</evidence>
<feature type="transmembrane region" description="Helical" evidence="2">
    <location>
        <begin position="50"/>
        <end position="66"/>
    </location>
</feature>
<sequence>MASPLEAHVKEYEQLRQEILARINLAYALIALDLTVLGAGLTVFDTLPDVVAGLAVASSFLWLIFIDHAAQVYKLAAYIALWLAPEIRTAAPGSLRWEEFLRQVDQGGAKTAHALFGRQDAPQPVGWIKSGGPSPFLAALFGGSPPVLLAAYAASSGLSGSLGEQAVRGGVLFASLGFWLLAMSRYRSFRWTVKYINEAIAESRERPGGGTSDVSAHRAAADAPHSTSSPRGS</sequence>
<keyword evidence="2" id="KW-1133">Transmembrane helix</keyword>
<name>A0A239C1S4_9ACTN</name>
<dbReference type="RefSeq" id="WP_089304391.1">
    <property type="nucleotide sequence ID" value="NZ_FZOO01000002.1"/>
</dbReference>
<feature type="transmembrane region" description="Helical" evidence="2">
    <location>
        <begin position="136"/>
        <end position="154"/>
    </location>
</feature>
<feature type="region of interest" description="Disordered" evidence="1">
    <location>
        <begin position="204"/>
        <end position="233"/>
    </location>
</feature>
<organism evidence="3 4">
    <name type="scientific">Geodermatophilus pulveris</name>
    <dbReference type="NCBI Taxonomy" id="1564159"/>
    <lineage>
        <taxon>Bacteria</taxon>
        <taxon>Bacillati</taxon>
        <taxon>Actinomycetota</taxon>
        <taxon>Actinomycetes</taxon>
        <taxon>Geodermatophilales</taxon>
        <taxon>Geodermatophilaceae</taxon>
        <taxon>Geodermatophilus</taxon>
    </lineage>
</organism>
<evidence type="ECO:0000256" key="1">
    <source>
        <dbReference type="SAM" id="MobiDB-lite"/>
    </source>
</evidence>
<feature type="transmembrane region" description="Helical" evidence="2">
    <location>
        <begin position="25"/>
        <end position="44"/>
    </location>
</feature>
<gene>
    <name evidence="3" type="ORF">SAMN06893096_102176</name>
</gene>
<dbReference type="EMBL" id="FZOO01000002">
    <property type="protein sequence ID" value="SNS13591.1"/>
    <property type="molecule type" value="Genomic_DNA"/>
</dbReference>
<evidence type="ECO:0000313" key="3">
    <source>
        <dbReference type="EMBL" id="SNS13591.1"/>
    </source>
</evidence>
<keyword evidence="2" id="KW-0472">Membrane</keyword>